<reference evidence="1 2" key="2">
    <citation type="submission" date="2018-11" db="EMBL/GenBank/DDBJ databases">
        <authorList>
            <consortium name="Pathogen Informatics"/>
        </authorList>
    </citation>
    <scope>NUCLEOTIDE SEQUENCE [LARGE SCALE GENOMIC DNA]</scope>
</reference>
<organism evidence="3">
    <name type="scientific">Hymenolepis diminuta</name>
    <name type="common">Rat tapeworm</name>
    <dbReference type="NCBI Taxonomy" id="6216"/>
    <lineage>
        <taxon>Eukaryota</taxon>
        <taxon>Metazoa</taxon>
        <taxon>Spiralia</taxon>
        <taxon>Lophotrochozoa</taxon>
        <taxon>Platyhelminthes</taxon>
        <taxon>Cestoda</taxon>
        <taxon>Eucestoda</taxon>
        <taxon>Cyclophyllidea</taxon>
        <taxon>Hymenolepididae</taxon>
        <taxon>Hymenolepis</taxon>
    </lineage>
</organism>
<dbReference type="Proteomes" id="UP000274504">
    <property type="component" value="Unassembled WGS sequence"/>
</dbReference>
<proteinExistence type="predicted"/>
<sequence>MYEHRDQSEAWSFAAVHWLIISHVYSCCRRKAAANGASHLPFSYCGIYINGFSVFEVKEMIEIRLHSPDI</sequence>
<evidence type="ECO:0000313" key="3">
    <source>
        <dbReference type="WBParaSite" id="HDID_0000566801-mRNA-1"/>
    </source>
</evidence>
<reference evidence="3" key="1">
    <citation type="submission" date="2017-02" db="UniProtKB">
        <authorList>
            <consortium name="WormBaseParasite"/>
        </authorList>
    </citation>
    <scope>IDENTIFICATION</scope>
</reference>
<dbReference type="EMBL" id="UYSG01003172">
    <property type="protein sequence ID" value="VDL57983.1"/>
    <property type="molecule type" value="Genomic_DNA"/>
</dbReference>
<name>A0A0R3SL53_HYMDI</name>
<evidence type="ECO:0000313" key="2">
    <source>
        <dbReference type="Proteomes" id="UP000274504"/>
    </source>
</evidence>
<protein>
    <submittedName>
        <fullName evidence="1 3">Uncharacterized protein</fullName>
    </submittedName>
</protein>
<gene>
    <name evidence="1" type="ORF">HDID_LOCUS5665</name>
</gene>
<accession>A0A0R3SL53</accession>
<dbReference type="WBParaSite" id="HDID_0000566801-mRNA-1">
    <property type="protein sequence ID" value="HDID_0000566801-mRNA-1"/>
    <property type="gene ID" value="HDID_0000566801"/>
</dbReference>
<dbReference type="AlphaFoldDB" id="A0A0R3SL53"/>
<evidence type="ECO:0000313" key="1">
    <source>
        <dbReference type="EMBL" id="VDL57983.1"/>
    </source>
</evidence>